<evidence type="ECO:0000313" key="1">
    <source>
        <dbReference type="EMBL" id="MRJ21914.1"/>
    </source>
</evidence>
<reference evidence="1 2" key="1">
    <citation type="submission" date="2019-08" db="EMBL/GenBank/DDBJ databases">
        <title>Pseudomonas haemolytica sp. nov. isolated from raw milk and skim milk concentrate.</title>
        <authorList>
            <person name="Hofmann K."/>
            <person name="Huptas C."/>
            <person name="Doll E."/>
            <person name="Scherer S."/>
            <person name="Wenning M."/>
        </authorList>
    </citation>
    <scope>NUCLEOTIDE SEQUENCE [LARGE SCALE GENOMIC DNA]</scope>
    <source>
        <strain evidence="1 2">DSM 108988</strain>
    </source>
</reference>
<comment type="caution">
    <text evidence="1">The sequence shown here is derived from an EMBL/GenBank/DDBJ whole genome shotgun (WGS) entry which is preliminary data.</text>
</comment>
<gene>
    <name evidence="1" type="ORF">FRT60_16460</name>
</gene>
<dbReference type="EMBL" id="VOIX01000006">
    <property type="protein sequence ID" value="MRJ21914.1"/>
    <property type="molecule type" value="Genomic_DNA"/>
</dbReference>
<dbReference type="AlphaFoldDB" id="A0A646P198"/>
<proteinExistence type="predicted"/>
<accession>A0A646P198</accession>
<dbReference type="Proteomes" id="UP000432048">
    <property type="component" value="Unassembled WGS sequence"/>
</dbReference>
<protein>
    <submittedName>
        <fullName evidence="1">Uncharacterized protein</fullName>
    </submittedName>
</protein>
<sequence length="77" mass="8649">MQIKCVSWLAWDSHGYLHNFAAADGNYDAQRAALGLDLAFDLPQWPSNPLRFCLFMGMAQPLAAVGQMQTHGRTRRI</sequence>
<name>A0A646P198_9PSED</name>
<organism evidence="1 2">
    <name type="scientific">Pseudomonas haemolytica</name>
    <dbReference type="NCBI Taxonomy" id="2600065"/>
    <lineage>
        <taxon>Bacteria</taxon>
        <taxon>Pseudomonadati</taxon>
        <taxon>Pseudomonadota</taxon>
        <taxon>Gammaproteobacteria</taxon>
        <taxon>Pseudomonadales</taxon>
        <taxon>Pseudomonadaceae</taxon>
        <taxon>Pseudomonas</taxon>
    </lineage>
</organism>
<evidence type="ECO:0000313" key="2">
    <source>
        <dbReference type="Proteomes" id="UP000432048"/>
    </source>
</evidence>